<keyword evidence="1" id="KW-0472">Membrane</keyword>
<comment type="caution">
    <text evidence="2">The sequence shown here is derived from an EMBL/GenBank/DDBJ whole genome shotgun (WGS) entry which is preliminary data.</text>
</comment>
<sequence>MPHINPKLILFVACLGTFIASGLMQKRAVDKWTQSTGRAPLIQRGRGSWAAYMRENKVDMPDELIRVISIWSWVGRAAFVVLWISIVFDVWILPHLGQ</sequence>
<dbReference type="Proteomes" id="UP000540989">
    <property type="component" value="Unassembled WGS sequence"/>
</dbReference>
<reference evidence="2 3" key="1">
    <citation type="submission" date="2020-08" db="EMBL/GenBank/DDBJ databases">
        <title>Genomic Encyclopedia of Type Strains, Phase IV (KMG-V): Genome sequencing to study the core and pangenomes of soil and plant-associated prokaryotes.</title>
        <authorList>
            <person name="Whitman W."/>
        </authorList>
    </citation>
    <scope>NUCLEOTIDE SEQUENCE [LARGE SCALE GENOMIC DNA]</scope>
    <source>
        <strain evidence="2 3">M8UP14</strain>
    </source>
</reference>
<name>A0A7W7ZEC9_9BACT</name>
<evidence type="ECO:0000313" key="2">
    <source>
        <dbReference type="EMBL" id="MBB5058365.1"/>
    </source>
</evidence>
<gene>
    <name evidence="2" type="ORF">HDF16_003079</name>
</gene>
<keyword evidence="1" id="KW-1133">Transmembrane helix</keyword>
<proteinExistence type="predicted"/>
<evidence type="ECO:0000256" key="1">
    <source>
        <dbReference type="SAM" id="Phobius"/>
    </source>
</evidence>
<accession>A0A7W7ZEC9</accession>
<evidence type="ECO:0000313" key="3">
    <source>
        <dbReference type="Proteomes" id="UP000540989"/>
    </source>
</evidence>
<dbReference type="AlphaFoldDB" id="A0A7W7ZEC9"/>
<organism evidence="2 3">
    <name type="scientific">Granulicella aggregans</name>
    <dbReference type="NCBI Taxonomy" id="474949"/>
    <lineage>
        <taxon>Bacteria</taxon>
        <taxon>Pseudomonadati</taxon>
        <taxon>Acidobacteriota</taxon>
        <taxon>Terriglobia</taxon>
        <taxon>Terriglobales</taxon>
        <taxon>Acidobacteriaceae</taxon>
        <taxon>Granulicella</taxon>
    </lineage>
</organism>
<feature type="transmembrane region" description="Helical" evidence="1">
    <location>
        <begin position="70"/>
        <end position="93"/>
    </location>
</feature>
<dbReference type="EMBL" id="JACHIP010000004">
    <property type="protein sequence ID" value="MBB5058365.1"/>
    <property type="molecule type" value="Genomic_DNA"/>
</dbReference>
<protein>
    <submittedName>
        <fullName evidence="2">Uncharacterized protein</fullName>
    </submittedName>
</protein>
<keyword evidence="1" id="KW-0812">Transmembrane</keyword>
<keyword evidence="3" id="KW-1185">Reference proteome</keyword>